<dbReference type="GO" id="GO:0005634">
    <property type="term" value="C:nucleus"/>
    <property type="evidence" value="ECO:0007669"/>
    <property type="project" value="TreeGrafter"/>
</dbReference>
<evidence type="ECO:0000313" key="4">
    <source>
        <dbReference type="EMBL" id="VEN38963.1"/>
    </source>
</evidence>
<dbReference type="SMART" id="SM00451">
    <property type="entry name" value="ZnF_U1"/>
    <property type="match status" value="2"/>
</dbReference>
<name>A0A653BTN6_CALMS</name>
<feature type="compositionally biased region" description="Basic and acidic residues" evidence="2">
    <location>
        <begin position="436"/>
        <end position="457"/>
    </location>
</feature>
<feature type="region of interest" description="Disordered" evidence="2">
    <location>
        <begin position="1"/>
        <end position="48"/>
    </location>
</feature>
<reference evidence="4 5" key="1">
    <citation type="submission" date="2019-01" db="EMBL/GenBank/DDBJ databases">
        <authorList>
            <person name="Sayadi A."/>
        </authorList>
    </citation>
    <scope>NUCLEOTIDE SEQUENCE [LARGE SCALE GENOMIC DNA]</scope>
</reference>
<feature type="compositionally biased region" description="Polar residues" evidence="2">
    <location>
        <begin position="67"/>
        <end position="81"/>
    </location>
</feature>
<dbReference type="EMBL" id="CAACVG010005139">
    <property type="protein sequence ID" value="VEN38963.1"/>
    <property type="molecule type" value="Genomic_DNA"/>
</dbReference>
<dbReference type="PANTHER" id="PTHR15491">
    <property type="match status" value="1"/>
</dbReference>
<dbReference type="SUPFAM" id="SSF57667">
    <property type="entry name" value="beta-beta-alpha zinc fingers"/>
    <property type="match status" value="2"/>
</dbReference>
<feature type="compositionally biased region" description="Acidic residues" evidence="2">
    <location>
        <begin position="458"/>
        <end position="482"/>
    </location>
</feature>
<proteinExistence type="predicted"/>
<evidence type="ECO:0000256" key="2">
    <source>
        <dbReference type="SAM" id="MobiDB-lite"/>
    </source>
</evidence>
<feature type="compositionally biased region" description="Basic and acidic residues" evidence="2">
    <location>
        <begin position="89"/>
        <end position="118"/>
    </location>
</feature>
<keyword evidence="1" id="KW-0863">Zinc-finger</keyword>
<keyword evidence="5" id="KW-1185">Reference proteome</keyword>
<keyword evidence="1" id="KW-0862">Zinc</keyword>
<feature type="domain" description="C2H2-type" evidence="3">
    <location>
        <begin position="398"/>
        <end position="422"/>
    </location>
</feature>
<dbReference type="InterPro" id="IPR026811">
    <property type="entry name" value="CIZ1"/>
</dbReference>
<evidence type="ECO:0000256" key="1">
    <source>
        <dbReference type="PROSITE-ProRule" id="PRU00042"/>
    </source>
</evidence>
<feature type="compositionally biased region" description="Basic and acidic residues" evidence="2">
    <location>
        <begin position="127"/>
        <end position="144"/>
    </location>
</feature>
<dbReference type="Pfam" id="PF23330">
    <property type="entry name" value="zf-C2H2_14"/>
    <property type="match status" value="1"/>
</dbReference>
<dbReference type="PROSITE" id="PS00028">
    <property type="entry name" value="ZINC_FINGER_C2H2_1"/>
    <property type="match status" value="2"/>
</dbReference>
<feature type="compositionally biased region" description="Basic and acidic residues" evidence="2">
    <location>
        <begin position="507"/>
        <end position="522"/>
    </location>
</feature>
<dbReference type="GO" id="GO:0008270">
    <property type="term" value="F:zinc ion binding"/>
    <property type="evidence" value="ECO:0007669"/>
    <property type="project" value="UniProtKB-KW"/>
</dbReference>
<protein>
    <recommendedName>
        <fullName evidence="3">C2H2-type domain-containing protein</fullName>
    </recommendedName>
</protein>
<dbReference type="Pfam" id="PF12874">
    <property type="entry name" value="zf-met"/>
    <property type="match status" value="1"/>
</dbReference>
<dbReference type="InterPro" id="IPR056345">
    <property type="entry name" value="Znf-C2H2_CIZ1"/>
</dbReference>
<evidence type="ECO:0000259" key="3">
    <source>
        <dbReference type="PROSITE" id="PS50157"/>
    </source>
</evidence>
<sequence>MANRRMGGMGGPRGNRNFSQPFQGGGGGVNPWQGPPNPMNQGLISQLSSNPQQLALALTSLLQTQQPMNNPPSLLSLNTASGYPGQNRDFNRFGRGRDNRRHEPYNKNRNGWKSDNKRQNQQAKKPAAKDNKKDEKESEVKDPNESADDGSDTKRDWKDEKNNVDEKKGDDTKDNEDKSGPYHGVPVKFLNCFVCNKAMWDGESMHKHVKGRAHREMLDKLEESIHISVNILRENMRLAEEKKVIELYRQQRTQKKHQRMLDVESHCNMCELKFLGKIVVHRKTEGHQRLKRYLHPNCRMCDKEFPSRIEWIEHRLTPDHMRKLNETLESRTGGGDGDIIIEEENELNLVAVLEEPLQMESENPTLELEEDMSANLNLPAYKPERAVSTKSLKPFDGFRCELCKRSFANEELSQMHLKTKMHYFNFVEAAKLKHQKDRDQQKKKEKDSKIKQEKTDMYDPEEACNDTENDGDQTMETADEGDPSVANDTEMDASQDDDNEEEEEEKVEEKKPVVVKEEKQEKPVTSTPARPVRGGAVKNGAGPKSKKAPARK</sequence>
<dbReference type="SMART" id="SM00355">
    <property type="entry name" value="ZnF_C2H2"/>
    <property type="match status" value="3"/>
</dbReference>
<dbReference type="PROSITE" id="PS50157">
    <property type="entry name" value="ZINC_FINGER_C2H2_2"/>
    <property type="match status" value="1"/>
</dbReference>
<feature type="region of interest" description="Disordered" evidence="2">
    <location>
        <begin position="62"/>
        <end position="181"/>
    </location>
</feature>
<dbReference type="AlphaFoldDB" id="A0A653BTN6"/>
<accession>A0A653BTN6</accession>
<dbReference type="Proteomes" id="UP000410492">
    <property type="component" value="Unassembled WGS sequence"/>
</dbReference>
<gene>
    <name evidence="4" type="ORF">CALMAC_LOCUS3671</name>
</gene>
<keyword evidence="1" id="KW-0479">Metal-binding</keyword>
<dbReference type="OrthoDB" id="6378952at2759"/>
<feature type="compositionally biased region" description="Polar residues" evidence="2">
    <location>
        <begin position="39"/>
        <end position="48"/>
    </location>
</feature>
<dbReference type="InterPro" id="IPR036236">
    <property type="entry name" value="Znf_C2H2_sf"/>
</dbReference>
<organism evidence="4 5">
    <name type="scientific">Callosobruchus maculatus</name>
    <name type="common">Southern cowpea weevil</name>
    <name type="synonym">Pulse bruchid</name>
    <dbReference type="NCBI Taxonomy" id="64391"/>
    <lineage>
        <taxon>Eukaryota</taxon>
        <taxon>Metazoa</taxon>
        <taxon>Ecdysozoa</taxon>
        <taxon>Arthropoda</taxon>
        <taxon>Hexapoda</taxon>
        <taxon>Insecta</taxon>
        <taxon>Pterygota</taxon>
        <taxon>Neoptera</taxon>
        <taxon>Endopterygota</taxon>
        <taxon>Coleoptera</taxon>
        <taxon>Polyphaga</taxon>
        <taxon>Cucujiformia</taxon>
        <taxon>Chrysomeloidea</taxon>
        <taxon>Chrysomelidae</taxon>
        <taxon>Bruchinae</taxon>
        <taxon>Bruchini</taxon>
        <taxon>Callosobruchus</taxon>
    </lineage>
</organism>
<evidence type="ECO:0000313" key="5">
    <source>
        <dbReference type="Proteomes" id="UP000410492"/>
    </source>
</evidence>
<feature type="compositionally biased region" description="Basic and acidic residues" evidence="2">
    <location>
        <begin position="151"/>
        <end position="180"/>
    </location>
</feature>
<dbReference type="GO" id="GO:0003676">
    <property type="term" value="F:nucleic acid binding"/>
    <property type="evidence" value="ECO:0007669"/>
    <property type="project" value="InterPro"/>
</dbReference>
<dbReference type="InterPro" id="IPR013087">
    <property type="entry name" value="Znf_C2H2_type"/>
</dbReference>
<feature type="compositionally biased region" description="Acidic residues" evidence="2">
    <location>
        <begin position="489"/>
        <end position="506"/>
    </location>
</feature>
<feature type="region of interest" description="Disordered" evidence="2">
    <location>
        <begin position="433"/>
        <end position="552"/>
    </location>
</feature>
<dbReference type="InterPro" id="IPR003604">
    <property type="entry name" value="Matrin/U1-like-C_Znf_C2H2"/>
</dbReference>
<dbReference type="PANTHER" id="PTHR15491:SF9">
    <property type="entry name" value="CIP1-INTERACTING ZINC FINGER PROTEIN"/>
    <property type="match status" value="1"/>
</dbReference>